<evidence type="ECO:0000313" key="2">
    <source>
        <dbReference type="EMBL" id="MEW9573777.1"/>
    </source>
</evidence>
<name>A0ABV3QIU9_9GAMM</name>
<reference evidence="2 3" key="1">
    <citation type="submission" date="2024-06" db="EMBL/GenBank/DDBJ databases">
        <authorList>
            <person name="Woo H."/>
        </authorList>
    </citation>
    <scope>NUCLEOTIDE SEQUENCE [LARGE SCALE GENOMIC DNA]</scope>
    <source>
        <strain evidence="2 3">Si-c</strain>
    </source>
</reference>
<sequence length="64" mass="6984">MMLPTNRPPGDLPPPSVPLPTSQVTAAASAKPGLPHSDYNHQPLLVNGLEHYVKPDEDERFRVS</sequence>
<evidence type="ECO:0000256" key="1">
    <source>
        <dbReference type="SAM" id="MobiDB-lite"/>
    </source>
</evidence>
<dbReference type="RefSeq" id="WP_367855834.1">
    <property type="nucleotide sequence ID" value="NZ_JBFOHK010000006.1"/>
</dbReference>
<dbReference type="Proteomes" id="UP001556220">
    <property type="component" value="Unassembled WGS sequence"/>
</dbReference>
<feature type="compositionally biased region" description="Pro residues" evidence="1">
    <location>
        <begin position="1"/>
        <end position="18"/>
    </location>
</feature>
<feature type="region of interest" description="Disordered" evidence="1">
    <location>
        <begin position="1"/>
        <end position="41"/>
    </location>
</feature>
<keyword evidence="3" id="KW-1185">Reference proteome</keyword>
<protein>
    <submittedName>
        <fullName evidence="2">Uncharacterized protein</fullName>
    </submittedName>
</protein>
<gene>
    <name evidence="2" type="ORF">ABQJ54_18635</name>
</gene>
<dbReference type="EMBL" id="JBFOHK010000006">
    <property type="protein sequence ID" value="MEW9573777.1"/>
    <property type="molecule type" value="Genomic_DNA"/>
</dbReference>
<proteinExistence type="predicted"/>
<comment type="caution">
    <text evidence="2">The sequence shown here is derived from an EMBL/GenBank/DDBJ whole genome shotgun (WGS) entry which is preliminary data.</text>
</comment>
<organism evidence="2 3">
    <name type="scientific">Rhodanobacter lycopersici</name>
    <dbReference type="NCBI Taxonomy" id="3162487"/>
    <lineage>
        <taxon>Bacteria</taxon>
        <taxon>Pseudomonadati</taxon>
        <taxon>Pseudomonadota</taxon>
        <taxon>Gammaproteobacteria</taxon>
        <taxon>Lysobacterales</taxon>
        <taxon>Rhodanobacteraceae</taxon>
        <taxon>Rhodanobacter</taxon>
    </lineage>
</organism>
<evidence type="ECO:0000313" key="3">
    <source>
        <dbReference type="Proteomes" id="UP001556220"/>
    </source>
</evidence>
<accession>A0ABV3QIU9</accession>